<evidence type="ECO:0000256" key="1">
    <source>
        <dbReference type="SAM" id="MobiDB-lite"/>
    </source>
</evidence>
<reference evidence="3" key="1">
    <citation type="submission" date="2018-01" db="EMBL/GenBank/DDBJ databases">
        <title>An insight into the sialome of Amazonian anophelines.</title>
        <authorList>
            <person name="Ribeiro J.M."/>
            <person name="Scarpassa V."/>
            <person name="Calvo E."/>
        </authorList>
    </citation>
    <scope>NUCLEOTIDE SEQUENCE</scope>
</reference>
<organism evidence="3">
    <name type="scientific">Anopheles darlingi</name>
    <name type="common">Mosquito</name>
    <dbReference type="NCBI Taxonomy" id="43151"/>
    <lineage>
        <taxon>Eukaryota</taxon>
        <taxon>Metazoa</taxon>
        <taxon>Ecdysozoa</taxon>
        <taxon>Arthropoda</taxon>
        <taxon>Hexapoda</taxon>
        <taxon>Insecta</taxon>
        <taxon>Pterygota</taxon>
        <taxon>Neoptera</taxon>
        <taxon>Endopterygota</taxon>
        <taxon>Diptera</taxon>
        <taxon>Nematocera</taxon>
        <taxon>Culicoidea</taxon>
        <taxon>Culicidae</taxon>
        <taxon>Anophelinae</taxon>
        <taxon>Anopheles</taxon>
    </lineage>
</organism>
<feature type="transmembrane region" description="Helical" evidence="2">
    <location>
        <begin position="12"/>
        <end position="30"/>
    </location>
</feature>
<accession>A0A2M4DBH0</accession>
<protein>
    <submittedName>
        <fullName evidence="3">Putative secreted protein</fullName>
    </submittedName>
</protein>
<keyword evidence="2" id="KW-0812">Transmembrane</keyword>
<feature type="region of interest" description="Disordered" evidence="1">
    <location>
        <begin position="40"/>
        <end position="77"/>
    </location>
</feature>
<dbReference type="AlphaFoldDB" id="A0A2M4DBH0"/>
<keyword evidence="2" id="KW-1133">Transmembrane helix</keyword>
<proteinExistence type="predicted"/>
<dbReference type="EMBL" id="GGFL01010708">
    <property type="protein sequence ID" value="MBW74886.1"/>
    <property type="molecule type" value="Transcribed_RNA"/>
</dbReference>
<name>A0A2M4DBH0_ANODA</name>
<evidence type="ECO:0000313" key="3">
    <source>
        <dbReference type="EMBL" id="MBW74886.1"/>
    </source>
</evidence>
<sequence length="77" mass="8670">MLSSRRKTNGWSERWSTVFILFLAFFWWWVGGREIPSFQGHAFASGKSSGPSGTGLSCQPASPLEPGRKREKGPRRQ</sequence>
<evidence type="ECO:0000256" key="2">
    <source>
        <dbReference type="SAM" id="Phobius"/>
    </source>
</evidence>
<feature type="compositionally biased region" description="Polar residues" evidence="1">
    <location>
        <begin position="46"/>
        <end position="60"/>
    </location>
</feature>
<keyword evidence="2" id="KW-0472">Membrane</keyword>